<gene>
    <name evidence="1" type="ORF">M1B34_01945</name>
</gene>
<dbReference type="Proteomes" id="UP001155059">
    <property type="component" value="Unassembled WGS sequence"/>
</dbReference>
<dbReference type="Pfam" id="PF11042">
    <property type="entry name" value="DUF2750"/>
    <property type="match status" value="1"/>
</dbReference>
<organism evidence="1 2">
    <name type="scientific">Pseudomonas morbosilactucae</name>
    <dbReference type="NCBI Taxonomy" id="2938197"/>
    <lineage>
        <taxon>Bacteria</taxon>
        <taxon>Pseudomonadati</taxon>
        <taxon>Pseudomonadota</taxon>
        <taxon>Gammaproteobacteria</taxon>
        <taxon>Pseudomonadales</taxon>
        <taxon>Pseudomonadaceae</taxon>
        <taxon>Pseudomonas</taxon>
    </lineage>
</organism>
<accession>A0A9X2C4X0</accession>
<dbReference type="InterPro" id="IPR021284">
    <property type="entry name" value="DUF2750"/>
</dbReference>
<name>A0A9X2C4X0_9PSED</name>
<dbReference type="AlphaFoldDB" id="A0A9X2C4X0"/>
<reference evidence="1 2" key="2">
    <citation type="journal article" date="2023" name="Plant Pathol.">
        <title>Dismantling and reorganizing Pseudomonas marginalis sensu#lato.</title>
        <authorList>
            <person name="Sawada H."/>
            <person name="Fujikawa T."/>
            <person name="Satou M."/>
        </authorList>
    </citation>
    <scope>NUCLEOTIDE SEQUENCE [LARGE SCALE GENOMIC DNA]</scope>
    <source>
        <strain evidence="1 2">MAFF 302030</strain>
    </source>
</reference>
<reference evidence="1 2" key="1">
    <citation type="journal article" date="2022" name="Int. J. Syst. Evol. Microbiol.">
        <title>Pseudomonas aegrilactucae sp. nov. and Pseudomonas morbosilactucae sp. nov., pathogens causing bacterial rot of lettuce in Japan.</title>
        <authorList>
            <person name="Sawada H."/>
            <person name="Fujikawa T."/>
            <person name="Satou M."/>
        </authorList>
    </citation>
    <scope>NUCLEOTIDE SEQUENCE [LARGE SCALE GENOMIC DNA]</scope>
    <source>
        <strain evidence="1 2">MAFF 302030</strain>
    </source>
</reference>
<proteinExistence type="predicted"/>
<evidence type="ECO:0000313" key="2">
    <source>
        <dbReference type="Proteomes" id="UP001155059"/>
    </source>
</evidence>
<protein>
    <submittedName>
        <fullName evidence="1">DUF2750 domain-containing protein</fullName>
    </submittedName>
</protein>
<dbReference type="RefSeq" id="WP_268264314.1">
    <property type="nucleotide sequence ID" value="NZ_JALQCW010000004.1"/>
</dbReference>
<comment type="caution">
    <text evidence="1">The sequence shown here is derived from an EMBL/GenBank/DDBJ whole genome shotgun (WGS) entry which is preliminary data.</text>
</comment>
<sequence>MTAHPQKLHNLLQMAPEARLDYFIRKIADFEVVWALVDAQGHLARGLDRSSVPFWPEEAIATLCACGPWQGFSAQPMVVTDFLARCPGLQVEVFPVPDQPGLRPDMAELVQQIREELAQYE</sequence>
<dbReference type="EMBL" id="JALQCW010000004">
    <property type="protein sequence ID" value="MCK9796539.1"/>
    <property type="molecule type" value="Genomic_DNA"/>
</dbReference>
<evidence type="ECO:0000313" key="1">
    <source>
        <dbReference type="EMBL" id="MCK9796539.1"/>
    </source>
</evidence>